<comment type="caution">
    <text evidence="4">The sequence shown here is derived from an EMBL/GenBank/DDBJ whole genome shotgun (WGS) entry which is preliminary data.</text>
</comment>
<dbReference type="InterPro" id="IPR050251">
    <property type="entry name" value="HpcH-HpaI_aldolase"/>
</dbReference>
<evidence type="ECO:0000256" key="2">
    <source>
        <dbReference type="ARBA" id="ARBA00023239"/>
    </source>
</evidence>
<protein>
    <submittedName>
        <fullName evidence="4">Aldolase/citrate lyase family protein</fullName>
    </submittedName>
</protein>
<evidence type="ECO:0000256" key="1">
    <source>
        <dbReference type="ARBA" id="ARBA00022723"/>
    </source>
</evidence>
<dbReference type="PANTHER" id="PTHR30502:SF8">
    <property type="entry name" value="SYNTHASE, PUTATIVE-RELATED"/>
    <property type="match status" value="1"/>
</dbReference>
<gene>
    <name evidence="4" type="ORF">GCM10009823_12770</name>
</gene>
<organism evidence="4 5">
    <name type="scientific">Brevibacterium salitolerans</name>
    <dbReference type="NCBI Taxonomy" id="1403566"/>
    <lineage>
        <taxon>Bacteria</taxon>
        <taxon>Bacillati</taxon>
        <taxon>Actinomycetota</taxon>
        <taxon>Actinomycetes</taxon>
        <taxon>Micrococcales</taxon>
        <taxon>Brevibacteriaceae</taxon>
        <taxon>Brevibacterium</taxon>
    </lineage>
</organism>
<feature type="domain" description="HpcH/HpaI aldolase/citrate lyase" evidence="3">
    <location>
        <begin position="20"/>
        <end position="239"/>
    </location>
</feature>
<keyword evidence="5" id="KW-1185">Reference proteome</keyword>
<keyword evidence="1" id="KW-0479">Metal-binding</keyword>
<proteinExistence type="predicted"/>
<dbReference type="RefSeq" id="WP_291794803.1">
    <property type="nucleotide sequence ID" value="NZ_BAAAPZ010000004.1"/>
</dbReference>
<sequence length="253" mass="26317">MAHFRTSHLEALRGGSVYHGMWLGSDSADLARLSSSVGYDYVCIDMQHGFARAGDVVRLSDAIRSGGDAMVVVRVPENDFTLIGMAADAGAEAVIVPLIDSVEDARRAVAALRYPDAGGTRSWGPNNAFMTGDEPGCASRPLLLPMIETAGGLAAVEEIAALDGVDGLYIGPSDLSFAVGSRPGPEEQATTEAIARVLAVTQEHGKIPAVHTGNGEQARMRREQGFTFITTSSDTGAARAAFAADLAAGRGAE</sequence>
<dbReference type="PANTHER" id="PTHR30502">
    <property type="entry name" value="2-KETO-3-DEOXY-L-RHAMNONATE ALDOLASE"/>
    <property type="match status" value="1"/>
</dbReference>
<evidence type="ECO:0000313" key="4">
    <source>
        <dbReference type="EMBL" id="GAA2094032.1"/>
    </source>
</evidence>
<dbReference type="Proteomes" id="UP001500984">
    <property type="component" value="Unassembled WGS sequence"/>
</dbReference>
<evidence type="ECO:0000259" key="3">
    <source>
        <dbReference type="Pfam" id="PF03328"/>
    </source>
</evidence>
<dbReference type="EMBL" id="BAAAPZ010000004">
    <property type="protein sequence ID" value="GAA2094032.1"/>
    <property type="molecule type" value="Genomic_DNA"/>
</dbReference>
<reference evidence="5" key="1">
    <citation type="journal article" date="2019" name="Int. J. Syst. Evol. Microbiol.">
        <title>The Global Catalogue of Microorganisms (GCM) 10K type strain sequencing project: providing services to taxonomists for standard genome sequencing and annotation.</title>
        <authorList>
            <consortium name="The Broad Institute Genomics Platform"/>
            <consortium name="The Broad Institute Genome Sequencing Center for Infectious Disease"/>
            <person name="Wu L."/>
            <person name="Ma J."/>
        </authorList>
    </citation>
    <scope>NUCLEOTIDE SEQUENCE [LARGE SCALE GENOMIC DNA]</scope>
    <source>
        <strain evidence="5">JCM 15900</strain>
    </source>
</reference>
<dbReference type="InterPro" id="IPR005000">
    <property type="entry name" value="Aldolase/citrate-lyase_domain"/>
</dbReference>
<dbReference type="GO" id="GO:0016829">
    <property type="term" value="F:lyase activity"/>
    <property type="evidence" value="ECO:0007669"/>
    <property type="project" value="UniProtKB-KW"/>
</dbReference>
<dbReference type="Pfam" id="PF03328">
    <property type="entry name" value="HpcH_HpaI"/>
    <property type="match status" value="1"/>
</dbReference>
<dbReference type="InterPro" id="IPR015813">
    <property type="entry name" value="Pyrv/PenolPyrv_kinase-like_dom"/>
</dbReference>
<dbReference type="Gene3D" id="3.20.20.60">
    <property type="entry name" value="Phosphoenolpyruvate-binding domains"/>
    <property type="match status" value="1"/>
</dbReference>
<evidence type="ECO:0000313" key="5">
    <source>
        <dbReference type="Proteomes" id="UP001500984"/>
    </source>
</evidence>
<accession>A0ABP5I9P0</accession>
<dbReference type="InterPro" id="IPR040442">
    <property type="entry name" value="Pyrv_kinase-like_dom_sf"/>
</dbReference>
<name>A0ABP5I9P0_9MICO</name>
<keyword evidence="2 4" id="KW-0456">Lyase</keyword>
<dbReference type="SUPFAM" id="SSF51621">
    <property type="entry name" value="Phosphoenolpyruvate/pyruvate domain"/>
    <property type="match status" value="1"/>
</dbReference>